<keyword evidence="3" id="KW-1185">Reference proteome</keyword>
<dbReference type="STRING" id="1576369.SAMN05421753_13028"/>
<dbReference type="InterPro" id="IPR012341">
    <property type="entry name" value="6hp_glycosidase-like_sf"/>
</dbReference>
<dbReference type="EMBL" id="FOQD01000030">
    <property type="protein sequence ID" value="SFJ70247.1"/>
    <property type="molecule type" value="Genomic_DNA"/>
</dbReference>
<dbReference type="InterPro" id="IPR008928">
    <property type="entry name" value="6-hairpin_glycosidase_sf"/>
</dbReference>
<dbReference type="InterPro" id="IPR011613">
    <property type="entry name" value="GH15-like"/>
</dbReference>
<evidence type="ECO:0000313" key="2">
    <source>
        <dbReference type="EMBL" id="SFJ70247.1"/>
    </source>
</evidence>
<dbReference type="GO" id="GO:0016301">
    <property type="term" value="F:kinase activity"/>
    <property type="evidence" value="ECO:0007669"/>
    <property type="project" value="UniProtKB-KW"/>
</dbReference>
<proteinExistence type="predicted"/>
<dbReference type="Pfam" id="PF00723">
    <property type="entry name" value="Glyco_hydro_15"/>
    <property type="match status" value="1"/>
</dbReference>
<dbReference type="AlphaFoldDB" id="A0A1I3TL47"/>
<evidence type="ECO:0000313" key="3">
    <source>
        <dbReference type="Proteomes" id="UP000199518"/>
    </source>
</evidence>
<dbReference type="RefSeq" id="WP_092057249.1">
    <property type="nucleotide sequence ID" value="NZ_FOQD01000030.1"/>
</dbReference>
<accession>A0A1I3TL47</accession>
<protein>
    <submittedName>
        <fullName evidence="2">Phosphorylase kinase alpha/beta subunit</fullName>
    </submittedName>
</protein>
<dbReference type="Gene3D" id="1.50.10.10">
    <property type="match status" value="1"/>
</dbReference>
<feature type="domain" description="GH15-like" evidence="1">
    <location>
        <begin position="42"/>
        <end position="211"/>
    </location>
</feature>
<sequence>MTAPLQKLPPELSLGDRPTAGEVAELTTFLKDRGTFRFPTLSSGLFSAAAAENPEFRLTGYQYVWTRDNCHIAHALWLTGQKKMAVQAAEALLDFYGKHSHKFLDVIEGRTDPAEPMNRPHIRFDGESLSEVDVRWAHAQNDALGYTLWLVCKLLRAGDLSPTRDRLELFKLFVQYFQKIEYWRDEDSGHWEETRKIEASSIGPVVAGLTELRAFLADDPSEPVDLVLINDLIEQGRRALLEILPCECIQPDPTQNRRYDAALLFLIFPLNVVDDALATQILADVTGHLSGPIGIRRYIGDSYWCANYRDLLSPEVRTTDFSDDMSARDSLLKPGEEAQWCIFDPIVSVIYGQRYLLTHDAADLGKQVHHLRRALHQLTTAESRFPAYRLPESYFLEHGKWIPNDICPLLWTQANMLLALDAMQKSAVV</sequence>
<dbReference type="OrthoDB" id="5605254at2"/>
<keyword evidence="2" id="KW-0418">Kinase</keyword>
<gene>
    <name evidence="2" type="ORF">SAMN05421753_13028</name>
</gene>
<keyword evidence="2" id="KW-0808">Transferase</keyword>
<dbReference type="GO" id="GO:0005975">
    <property type="term" value="P:carbohydrate metabolic process"/>
    <property type="evidence" value="ECO:0007669"/>
    <property type="project" value="InterPro"/>
</dbReference>
<reference evidence="3" key="1">
    <citation type="submission" date="2016-10" db="EMBL/GenBank/DDBJ databases">
        <authorList>
            <person name="Varghese N."/>
            <person name="Submissions S."/>
        </authorList>
    </citation>
    <scope>NUCLEOTIDE SEQUENCE [LARGE SCALE GENOMIC DNA]</scope>
    <source>
        <strain evidence="3">DSM 26348</strain>
    </source>
</reference>
<dbReference type="SUPFAM" id="SSF48208">
    <property type="entry name" value="Six-hairpin glycosidases"/>
    <property type="match status" value="1"/>
</dbReference>
<organism evidence="2 3">
    <name type="scientific">Planctomicrobium piriforme</name>
    <dbReference type="NCBI Taxonomy" id="1576369"/>
    <lineage>
        <taxon>Bacteria</taxon>
        <taxon>Pseudomonadati</taxon>
        <taxon>Planctomycetota</taxon>
        <taxon>Planctomycetia</taxon>
        <taxon>Planctomycetales</taxon>
        <taxon>Planctomycetaceae</taxon>
        <taxon>Planctomicrobium</taxon>
    </lineage>
</organism>
<dbReference type="Proteomes" id="UP000199518">
    <property type="component" value="Unassembled WGS sequence"/>
</dbReference>
<name>A0A1I3TL47_9PLAN</name>
<evidence type="ECO:0000259" key="1">
    <source>
        <dbReference type="Pfam" id="PF00723"/>
    </source>
</evidence>